<dbReference type="Pfam" id="PF13503">
    <property type="entry name" value="DUF4123"/>
    <property type="match status" value="1"/>
</dbReference>
<sequence>MDDAALDRIVQHLWGAEADLVYAVLDGARDTAISGSVRSSDLPHCCLLAGDLGPELAQVAPYLVRLQRSGEFTRRLLRLGWGKSWGIFLATPSPLETVRRHLRRLLRVLGPDGAAMFFRYYDPRVLRTYLPTCSAGELGEVFGPVLRYAVEGEDAGELVVFRRAGPELARSVVDLRAAAPA</sequence>
<proteinExistence type="predicted"/>
<dbReference type="InterPro" id="IPR025391">
    <property type="entry name" value="DUF4123"/>
</dbReference>
<evidence type="ECO:0000313" key="3">
    <source>
        <dbReference type="Proteomes" id="UP000002139"/>
    </source>
</evidence>
<gene>
    <name evidence="2" type="ordered locus">sce2706</name>
</gene>
<dbReference type="eggNOG" id="COG1716">
    <property type="taxonomic scope" value="Bacteria"/>
</dbReference>
<evidence type="ECO:0000259" key="1">
    <source>
        <dbReference type="Pfam" id="PF13503"/>
    </source>
</evidence>
<keyword evidence="3" id="KW-1185">Reference proteome</keyword>
<name>A9GAH2_SORC5</name>
<dbReference type="OrthoDB" id="955748at2"/>
<dbReference type="RefSeq" id="WP_012235338.1">
    <property type="nucleotide sequence ID" value="NC_010162.1"/>
</dbReference>
<dbReference type="Proteomes" id="UP000002139">
    <property type="component" value="Chromosome"/>
</dbReference>
<dbReference type="KEGG" id="scl:sce2706"/>
<feature type="domain" description="DUF4123" evidence="1">
    <location>
        <begin position="21"/>
        <end position="138"/>
    </location>
</feature>
<protein>
    <recommendedName>
        <fullName evidence="1">DUF4123 domain-containing protein</fullName>
    </recommendedName>
</protein>
<dbReference type="STRING" id="448385.sce2706"/>
<dbReference type="BioCyc" id="SCEL448385:SCE_RS13860-MONOMER"/>
<dbReference type="AlphaFoldDB" id="A9GAH2"/>
<evidence type="ECO:0000313" key="2">
    <source>
        <dbReference type="EMBL" id="CAN92865.1"/>
    </source>
</evidence>
<accession>A9GAH2</accession>
<dbReference type="HOGENOM" id="CLU_118575_0_0_7"/>
<dbReference type="EMBL" id="AM746676">
    <property type="protein sequence ID" value="CAN92865.1"/>
    <property type="molecule type" value="Genomic_DNA"/>
</dbReference>
<reference evidence="2 3" key="1">
    <citation type="journal article" date="2007" name="Nat. Biotechnol.">
        <title>Complete genome sequence of the myxobacterium Sorangium cellulosum.</title>
        <authorList>
            <person name="Schneiker S."/>
            <person name="Perlova O."/>
            <person name="Kaiser O."/>
            <person name="Gerth K."/>
            <person name="Alici A."/>
            <person name="Altmeyer M.O."/>
            <person name="Bartels D."/>
            <person name="Bekel T."/>
            <person name="Beyer S."/>
            <person name="Bode E."/>
            <person name="Bode H.B."/>
            <person name="Bolten C.J."/>
            <person name="Choudhuri J.V."/>
            <person name="Doss S."/>
            <person name="Elnakady Y.A."/>
            <person name="Frank B."/>
            <person name="Gaigalat L."/>
            <person name="Goesmann A."/>
            <person name="Groeger C."/>
            <person name="Gross F."/>
            <person name="Jelsbak L."/>
            <person name="Jelsbak L."/>
            <person name="Kalinowski J."/>
            <person name="Kegler C."/>
            <person name="Knauber T."/>
            <person name="Konietzny S."/>
            <person name="Kopp M."/>
            <person name="Krause L."/>
            <person name="Krug D."/>
            <person name="Linke B."/>
            <person name="Mahmud T."/>
            <person name="Martinez-Arias R."/>
            <person name="McHardy A.C."/>
            <person name="Merai M."/>
            <person name="Meyer F."/>
            <person name="Mormann S."/>
            <person name="Munoz-Dorado J."/>
            <person name="Perez J."/>
            <person name="Pradella S."/>
            <person name="Rachid S."/>
            <person name="Raddatz G."/>
            <person name="Rosenau F."/>
            <person name="Rueckert C."/>
            <person name="Sasse F."/>
            <person name="Scharfe M."/>
            <person name="Schuster S.C."/>
            <person name="Suen G."/>
            <person name="Treuner-Lange A."/>
            <person name="Velicer G.J."/>
            <person name="Vorholter F.-J."/>
            <person name="Weissman K.J."/>
            <person name="Welch R.D."/>
            <person name="Wenzel S.C."/>
            <person name="Whitworth D.E."/>
            <person name="Wilhelm S."/>
            <person name="Wittmann C."/>
            <person name="Bloecker H."/>
            <person name="Puehler A."/>
            <person name="Mueller R."/>
        </authorList>
    </citation>
    <scope>NUCLEOTIDE SEQUENCE [LARGE SCALE GENOMIC DNA]</scope>
    <source>
        <strain evidence="3">So ce56</strain>
    </source>
</reference>
<organism evidence="2 3">
    <name type="scientific">Sorangium cellulosum (strain So ce56)</name>
    <name type="common">Polyangium cellulosum (strain So ce56)</name>
    <dbReference type="NCBI Taxonomy" id="448385"/>
    <lineage>
        <taxon>Bacteria</taxon>
        <taxon>Pseudomonadati</taxon>
        <taxon>Myxococcota</taxon>
        <taxon>Polyangia</taxon>
        <taxon>Polyangiales</taxon>
        <taxon>Polyangiaceae</taxon>
        <taxon>Sorangium</taxon>
    </lineage>
</organism>